<reference evidence="2" key="1">
    <citation type="submission" date="2019-07" db="EMBL/GenBank/DDBJ databases">
        <title>Toxilogical consequences of a new and cryptic species of cyanobacteria (Komarekiella delphini-convector) recovered from the epidermis of a bottlenose dolphin and 1500 ft. in the air.</title>
        <authorList>
            <person name="Brown A.O."/>
            <person name="Dvorak P."/>
            <person name="Villanueva C.D."/>
            <person name="Foss A.J."/>
            <person name="Garvey A.D."/>
            <person name="Gibson Q.A."/>
            <person name="Johansen J.R."/>
            <person name="Casamatta D.A."/>
        </authorList>
    </citation>
    <scope>NUCLEOTIDE SEQUENCE</scope>
    <source>
        <strain evidence="2">SJRDD-AB1</strain>
    </source>
</reference>
<organism evidence="2 3">
    <name type="scientific">Komarekiella delphini-convector SJRDD-AB1</name>
    <dbReference type="NCBI Taxonomy" id="2593771"/>
    <lineage>
        <taxon>Bacteria</taxon>
        <taxon>Bacillati</taxon>
        <taxon>Cyanobacteriota</taxon>
        <taxon>Cyanophyceae</taxon>
        <taxon>Nostocales</taxon>
        <taxon>Nostocaceae</taxon>
        <taxon>Komarekiella</taxon>
        <taxon>Komarekiella delphini-convector</taxon>
    </lineage>
</organism>
<accession>A0AA40T4L4</accession>
<evidence type="ECO:0008006" key="4">
    <source>
        <dbReference type="Google" id="ProtNLM"/>
    </source>
</evidence>
<keyword evidence="3" id="KW-1185">Reference proteome</keyword>
<evidence type="ECO:0000313" key="2">
    <source>
        <dbReference type="EMBL" id="MBD6620841.1"/>
    </source>
</evidence>
<dbReference type="InterPro" id="IPR036388">
    <property type="entry name" value="WH-like_DNA-bd_sf"/>
</dbReference>
<protein>
    <recommendedName>
        <fullName evidence="4">Helix-turn-helix domain-containing protein</fullName>
    </recommendedName>
</protein>
<comment type="caution">
    <text evidence="2">The sequence shown here is derived from an EMBL/GenBank/DDBJ whole genome shotgun (WGS) entry which is preliminary data.</text>
</comment>
<dbReference type="AlphaFoldDB" id="A0AA40T4L4"/>
<name>A0AA40T4L4_9NOST</name>
<gene>
    <name evidence="2" type="ORF">FNW02_35100</name>
</gene>
<dbReference type="EMBL" id="VJXY01000086">
    <property type="protein sequence ID" value="MBD6620841.1"/>
    <property type="molecule type" value="Genomic_DNA"/>
</dbReference>
<feature type="compositionally biased region" description="Polar residues" evidence="1">
    <location>
        <begin position="117"/>
        <end position="129"/>
    </location>
</feature>
<proteinExistence type="predicted"/>
<evidence type="ECO:0000256" key="1">
    <source>
        <dbReference type="SAM" id="MobiDB-lite"/>
    </source>
</evidence>
<feature type="region of interest" description="Disordered" evidence="1">
    <location>
        <begin position="111"/>
        <end position="144"/>
    </location>
</feature>
<sequence length="452" mass="50735">MTDTAIRNRFSSEVFASAFFDDYPLEAEEFRLYVHIQRRAGNSGCFESIPKMAQHCQIAEKTAKHAVKLLLKAGMIRIQQRSGTTNVYTLTPASQWVNPDQVQLLRSQIKKGRVKNDPSQKSTGCNFDPSQKGMGGGGKFDPTSGGIFAPGVGSKMTDEGIPIKEIPIKVLPLRDAPLQNNPLLNDVCVCETEQTNLLEQVNQSQEEPTPQQLTSLLKKSEYKQQTDNPSCGLSIAAGSFDKVEQVNKAESNQASEPKRVKFQSIEDLIDQILLDPSIMASDSLPAVYKSEIKMRGWRFPWRTTTRDKIYQTCDRRLVELIAAERASWDKVSCEQKIPAVISSIVNWESTKGGWEKLMSYWQRILQQQPAPTATASNDSRNISLAEAIAQDKLRRQQEELKPQPELMPLDHIKQQLLAKLEVDAVPKTVQSTSRFSHHSLRELEAQLKLARA</sequence>
<dbReference type="Proteomes" id="UP001165986">
    <property type="component" value="Unassembled WGS sequence"/>
</dbReference>
<evidence type="ECO:0000313" key="3">
    <source>
        <dbReference type="Proteomes" id="UP001165986"/>
    </source>
</evidence>
<dbReference type="Gene3D" id="1.10.10.10">
    <property type="entry name" value="Winged helix-like DNA-binding domain superfamily/Winged helix DNA-binding domain"/>
    <property type="match status" value="1"/>
</dbReference>
<dbReference type="RefSeq" id="WP_191762152.1">
    <property type="nucleotide sequence ID" value="NZ_VJXY01000086.1"/>
</dbReference>